<comment type="caution">
    <text evidence="1">The sequence shown here is derived from an EMBL/GenBank/DDBJ whole genome shotgun (WGS) entry which is preliminary data.</text>
</comment>
<protein>
    <recommendedName>
        <fullName evidence="3">PilZ domain-containing protein</fullName>
    </recommendedName>
</protein>
<dbReference type="RefSeq" id="WP_339938395.1">
    <property type="nucleotide sequence ID" value="NZ_BAABGA010000018.1"/>
</dbReference>
<dbReference type="Proteomes" id="UP001500840">
    <property type="component" value="Unassembled WGS sequence"/>
</dbReference>
<reference evidence="2" key="1">
    <citation type="journal article" date="2019" name="Int. J. Syst. Evol. Microbiol.">
        <title>The Global Catalogue of Microorganisms (GCM) 10K type strain sequencing project: providing services to taxonomists for standard genome sequencing and annotation.</title>
        <authorList>
            <consortium name="The Broad Institute Genomics Platform"/>
            <consortium name="The Broad Institute Genome Sequencing Center for Infectious Disease"/>
            <person name="Wu L."/>
            <person name="Ma J."/>
        </authorList>
    </citation>
    <scope>NUCLEOTIDE SEQUENCE [LARGE SCALE GENOMIC DNA]</scope>
    <source>
        <strain evidence="2">JCM 17759</strain>
    </source>
</reference>
<accession>A0ABP8MKJ9</accession>
<sequence length="154" mass="17683">MLEVDYPQRLSGLIEQVCWDIQLPVELSEYFASNGEASNSFPTDERSNQRISIRTRALLWSEVTLPFCPRPSHPVGIYTRDFSRTGAGFLSSVQFFPEEELRIVLPTFWVRVRVTRVRRLGESCFEIGTILLHKYSPSADAFEPSASMQMEFTL</sequence>
<gene>
    <name evidence="1" type="ORF">GCM10023156_16430</name>
</gene>
<dbReference type="EMBL" id="BAABGA010000018">
    <property type="protein sequence ID" value="GAA4450312.1"/>
    <property type="molecule type" value="Genomic_DNA"/>
</dbReference>
<keyword evidence="2" id="KW-1185">Reference proteome</keyword>
<proteinExistence type="predicted"/>
<name>A0ABP8MKJ9_9BACT</name>
<evidence type="ECO:0000313" key="2">
    <source>
        <dbReference type="Proteomes" id="UP001500840"/>
    </source>
</evidence>
<evidence type="ECO:0000313" key="1">
    <source>
        <dbReference type="EMBL" id="GAA4450312.1"/>
    </source>
</evidence>
<evidence type="ECO:0008006" key="3">
    <source>
        <dbReference type="Google" id="ProtNLM"/>
    </source>
</evidence>
<organism evidence="1 2">
    <name type="scientific">Novipirellula rosea</name>
    <dbReference type="NCBI Taxonomy" id="1031540"/>
    <lineage>
        <taxon>Bacteria</taxon>
        <taxon>Pseudomonadati</taxon>
        <taxon>Planctomycetota</taxon>
        <taxon>Planctomycetia</taxon>
        <taxon>Pirellulales</taxon>
        <taxon>Pirellulaceae</taxon>
        <taxon>Novipirellula</taxon>
    </lineage>
</organism>